<dbReference type="Proteomes" id="UP001500841">
    <property type="component" value="Unassembled WGS sequence"/>
</dbReference>
<feature type="domain" description="HTH tetR-type" evidence="5">
    <location>
        <begin position="12"/>
        <end position="72"/>
    </location>
</feature>
<dbReference type="EMBL" id="BAABCV010000002">
    <property type="protein sequence ID" value="GAA4087382.1"/>
    <property type="molecule type" value="Genomic_DNA"/>
</dbReference>
<dbReference type="RefSeq" id="WP_345100910.1">
    <property type="nucleotide sequence ID" value="NZ_BAABCV010000002.1"/>
</dbReference>
<gene>
    <name evidence="6" type="ORF">GCM10022392_05520</name>
</gene>
<keyword evidence="3" id="KW-0804">Transcription</keyword>
<protein>
    <recommendedName>
        <fullName evidence="5">HTH tetR-type domain-containing protein</fullName>
    </recommendedName>
</protein>
<dbReference type="Pfam" id="PF13305">
    <property type="entry name" value="TetR_C_33"/>
    <property type="match status" value="1"/>
</dbReference>
<evidence type="ECO:0000256" key="3">
    <source>
        <dbReference type="ARBA" id="ARBA00023163"/>
    </source>
</evidence>
<dbReference type="InterPro" id="IPR036271">
    <property type="entry name" value="Tet_transcr_reg_TetR-rel_C_sf"/>
</dbReference>
<keyword evidence="2 4" id="KW-0238">DNA-binding</keyword>
<reference evidence="7" key="1">
    <citation type="journal article" date="2019" name="Int. J. Syst. Evol. Microbiol.">
        <title>The Global Catalogue of Microorganisms (GCM) 10K type strain sequencing project: providing services to taxonomists for standard genome sequencing and annotation.</title>
        <authorList>
            <consortium name="The Broad Institute Genomics Platform"/>
            <consortium name="The Broad Institute Genome Sequencing Center for Infectious Disease"/>
            <person name="Wu L."/>
            <person name="Ma J."/>
        </authorList>
    </citation>
    <scope>NUCLEOTIDE SEQUENCE [LARGE SCALE GENOMIC DNA]</scope>
    <source>
        <strain evidence="7">JCM 17085</strain>
    </source>
</reference>
<evidence type="ECO:0000313" key="6">
    <source>
        <dbReference type="EMBL" id="GAA4087382.1"/>
    </source>
</evidence>
<sequence>MASKDRILRLKEETRCNILDASLKIVKEGGWDALSMRKIADEIEYTAPIIYEYFANKDAILMELTRKGFLLLAKKLEEARNRHRAPAKQLEAMWLAYWDFAFAERELYQVMYGVRVSCCEMAKILPESERPMDLIWDVIVELMLPHVGTEEEVCIKYYTFWSVIHGLISINMVNRGNTDETNQEVLKTAITGIIRSIKG</sequence>
<dbReference type="PANTHER" id="PTHR30055">
    <property type="entry name" value="HTH-TYPE TRANSCRIPTIONAL REGULATOR RUTR"/>
    <property type="match status" value="1"/>
</dbReference>
<name>A0ABP7WFL8_9SPHI</name>
<dbReference type="InterPro" id="IPR009057">
    <property type="entry name" value="Homeodomain-like_sf"/>
</dbReference>
<dbReference type="Pfam" id="PF00440">
    <property type="entry name" value="TetR_N"/>
    <property type="match status" value="1"/>
</dbReference>
<dbReference type="PRINTS" id="PR00455">
    <property type="entry name" value="HTHTETR"/>
</dbReference>
<dbReference type="Gene3D" id="1.10.357.10">
    <property type="entry name" value="Tetracycline Repressor, domain 2"/>
    <property type="match status" value="1"/>
</dbReference>
<dbReference type="InterPro" id="IPR050109">
    <property type="entry name" value="HTH-type_TetR-like_transc_reg"/>
</dbReference>
<accession>A0ABP7WFL8</accession>
<dbReference type="PROSITE" id="PS50977">
    <property type="entry name" value="HTH_TETR_2"/>
    <property type="match status" value="1"/>
</dbReference>
<keyword evidence="1" id="KW-0805">Transcription regulation</keyword>
<evidence type="ECO:0000256" key="4">
    <source>
        <dbReference type="PROSITE-ProRule" id="PRU00335"/>
    </source>
</evidence>
<proteinExistence type="predicted"/>
<evidence type="ECO:0000256" key="1">
    <source>
        <dbReference type="ARBA" id="ARBA00023015"/>
    </source>
</evidence>
<dbReference type="InterPro" id="IPR001647">
    <property type="entry name" value="HTH_TetR"/>
</dbReference>
<feature type="DNA-binding region" description="H-T-H motif" evidence="4">
    <location>
        <begin position="35"/>
        <end position="54"/>
    </location>
</feature>
<dbReference type="SUPFAM" id="SSF46689">
    <property type="entry name" value="Homeodomain-like"/>
    <property type="match status" value="1"/>
</dbReference>
<evidence type="ECO:0000313" key="7">
    <source>
        <dbReference type="Proteomes" id="UP001500841"/>
    </source>
</evidence>
<evidence type="ECO:0000259" key="5">
    <source>
        <dbReference type="PROSITE" id="PS50977"/>
    </source>
</evidence>
<dbReference type="SUPFAM" id="SSF48498">
    <property type="entry name" value="Tetracyclin repressor-like, C-terminal domain"/>
    <property type="match status" value="1"/>
</dbReference>
<organism evidence="6 7">
    <name type="scientific">Mucilaginibacter panaciglaebae</name>
    <dbReference type="NCBI Taxonomy" id="502331"/>
    <lineage>
        <taxon>Bacteria</taxon>
        <taxon>Pseudomonadati</taxon>
        <taxon>Bacteroidota</taxon>
        <taxon>Sphingobacteriia</taxon>
        <taxon>Sphingobacteriales</taxon>
        <taxon>Sphingobacteriaceae</taxon>
        <taxon>Mucilaginibacter</taxon>
    </lineage>
</organism>
<keyword evidence="7" id="KW-1185">Reference proteome</keyword>
<comment type="caution">
    <text evidence="6">The sequence shown here is derived from an EMBL/GenBank/DDBJ whole genome shotgun (WGS) entry which is preliminary data.</text>
</comment>
<dbReference type="InterPro" id="IPR025996">
    <property type="entry name" value="MT1864/Rv1816-like_C"/>
</dbReference>
<evidence type="ECO:0000256" key="2">
    <source>
        <dbReference type="ARBA" id="ARBA00023125"/>
    </source>
</evidence>
<dbReference type="PANTHER" id="PTHR30055:SF212">
    <property type="entry name" value="TETR-FAMILY FAMILY TRANSCRIPTIONAL REGULATOR"/>
    <property type="match status" value="1"/>
</dbReference>